<evidence type="ECO:0000313" key="2">
    <source>
        <dbReference type="EMBL" id="CUV65865.1"/>
    </source>
</evidence>
<accession>A0A0S4XP49</accession>
<protein>
    <submittedName>
        <fullName evidence="2">Uncharacterized protein</fullName>
    </submittedName>
</protein>
<organism evidence="2">
    <name type="scientific">Sulfurovum sp. enrichment culture clone C5</name>
    <dbReference type="NCBI Taxonomy" id="497650"/>
    <lineage>
        <taxon>Bacteria</taxon>
        <taxon>Pseudomonadati</taxon>
        <taxon>Campylobacterota</taxon>
        <taxon>Epsilonproteobacteria</taxon>
        <taxon>Campylobacterales</taxon>
        <taxon>Sulfurovaceae</taxon>
        <taxon>Sulfurovum</taxon>
        <taxon>environmental samples</taxon>
    </lineage>
</organism>
<keyword evidence="1" id="KW-0472">Membrane</keyword>
<keyword evidence="1" id="KW-1133">Transmembrane helix</keyword>
<sequence length="113" mass="13165">MNYTLWILLRIISIVMLTQGLLIFLTGYNFVKGQGFIKTKFDLSIFLSGIVLFILTSLLKSKTKRPIEFAKCPKCKETFNYNDTLDGKCPNCKDVDTMDIKEYYEKFPEEKIE</sequence>
<dbReference type="EMBL" id="FAXN01000049">
    <property type="protein sequence ID" value="CUV65865.1"/>
    <property type="molecule type" value="Genomic_DNA"/>
</dbReference>
<gene>
    <name evidence="2" type="ORF">BN3087_480017</name>
</gene>
<dbReference type="AlphaFoldDB" id="A0A0S4XP49"/>
<proteinExistence type="predicted"/>
<feature type="transmembrane region" description="Helical" evidence="1">
    <location>
        <begin position="43"/>
        <end position="59"/>
    </location>
</feature>
<keyword evidence="1" id="KW-0812">Transmembrane</keyword>
<evidence type="ECO:0000256" key="1">
    <source>
        <dbReference type="SAM" id="Phobius"/>
    </source>
</evidence>
<reference evidence="2" key="1">
    <citation type="submission" date="2015-11" db="EMBL/GenBank/DDBJ databases">
        <authorList>
            <person name="Zhang Y."/>
            <person name="Guo Z."/>
        </authorList>
    </citation>
    <scope>NUCLEOTIDE SEQUENCE</scope>
    <source>
        <strain evidence="2">BN30871</strain>
    </source>
</reference>
<name>A0A0S4XP49_9BACT</name>
<feature type="transmembrane region" description="Helical" evidence="1">
    <location>
        <begin position="7"/>
        <end position="31"/>
    </location>
</feature>